<dbReference type="Pfam" id="PF00382">
    <property type="entry name" value="TFIIB"/>
    <property type="match status" value="1"/>
</dbReference>
<dbReference type="InterPro" id="IPR036915">
    <property type="entry name" value="Cyclin-like_sf"/>
</dbReference>
<dbReference type="SUPFAM" id="SSF47954">
    <property type="entry name" value="Cyclin-like"/>
    <property type="match status" value="1"/>
</dbReference>
<keyword evidence="3" id="KW-1185">Reference proteome</keyword>
<protein>
    <recommendedName>
        <fullName evidence="1">Transcription factor TFIIB cyclin-like domain-containing protein</fullName>
    </recommendedName>
</protein>
<proteinExistence type="predicted"/>
<dbReference type="Gene3D" id="1.10.472.10">
    <property type="entry name" value="Cyclin-like"/>
    <property type="match status" value="1"/>
</dbReference>
<name>A0ABY8CI13_9ARCH</name>
<reference evidence="2 3" key="1">
    <citation type="submission" date="2022-09" db="EMBL/GenBank/DDBJ databases">
        <title>Xylan utilization by haloarchaea-nanohaloarchaea associations.</title>
        <authorList>
            <person name="Yakimov M."/>
        </authorList>
    </citation>
    <scope>NUCLEOTIDE SEQUENCE [LARGE SCALE GENOMIC DNA]</scope>
    <source>
        <strain evidence="2 3">SVXNc</strain>
    </source>
</reference>
<dbReference type="Proteomes" id="UP001218034">
    <property type="component" value="Chromosome"/>
</dbReference>
<sequence>MSVLTYDDVGLEEVKGKLESEDYGNHSEDDVEALFEGDYTPPSDVEQGTLLKDIGDAALECCYEKKVDRIAGELELPDETRLLAREAARYSGINTDLANHETDTVAGAAVYFSTVWTNNLRTQGEISETYGGSRVSLRETFHKLSEHIGEETPHGMLPKEVIERSRPV</sequence>
<dbReference type="InterPro" id="IPR013150">
    <property type="entry name" value="TFIIB_cyclin"/>
</dbReference>
<feature type="domain" description="Transcription factor TFIIB cyclin-like" evidence="1">
    <location>
        <begin position="65"/>
        <end position="147"/>
    </location>
</feature>
<evidence type="ECO:0000259" key="1">
    <source>
        <dbReference type="Pfam" id="PF00382"/>
    </source>
</evidence>
<dbReference type="GeneID" id="90590074"/>
<accession>A0ABY8CI13</accession>
<evidence type="ECO:0000313" key="3">
    <source>
        <dbReference type="Proteomes" id="UP001218034"/>
    </source>
</evidence>
<gene>
    <name evidence="2" type="ORF">SVXNc_0636</name>
</gene>
<organism evidence="2 3">
    <name type="scientific">Candidatus Nanohalococcus occultus</name>
    <dbReference type="NCBI Taxonomy" id="2978047"/>
    <lineage>
        <taxon>Archaea</taxon>
        <taxon>Candidatus Nanohalarchaeota</taxon>
        <taxon>Candidatus Nanohalarchaeota incertae sedis</taxon>
        <taxon>Candidatus Nanohalococcus</taxon>
    </lineage>
</organism>
<dbReference type="EMBL" id="CP104395">
    <property type="protein sequence ID" value="WEL19650.1"/>
    <property type="molecule type" value="Genomic_DNA"/>
</dbReference>
<evidence type="ECO:0000313" key="2">
    <source>
        <dbReference type="EMBL" id="WEL19650.1"/>
    </source>
</evidence>
<dbReference type="RefSeq" id="WP_347721486.1">
    <property type="nucleotide sequence ID" value="NZ_CP104395.1"/>
</dbReference>